<sequence>MNSSEEERSSSPKPDLVGNTAADSGCYGTSETILPKQIPEGQSVIQPPVESTLKIYTCAGNEKVTESQCPASAPNQSPVHCPNFLSVKEAFESTSECPINGSFQSDSSDAACLTTSTHSDAPTTPDEDADGACENRSLIDPESELGISQANDDLSVAFEFEDAAGNYYPADWSRSPSLIAYCEKDYQSGDPRASQENYLRGCLWSPDGSCILTNSRDNTLRLFNLPSALLSSETIGQGTTDVEEMRAVLTMREIELVYNCVWYPAMNSSDPATCCFASTARRNPIRLWDAFTGAVRATYRPMNHLGDPISAYSVAFSTDCQRLYAGFNRFIHVFDVTRPGRDSVRRPRLGKKPVQGGMISCLAVPKHHTRQMYATGSYNGTVGVYAEPGNLIARMTATPAGVTQVLFASRLGNEYGAPWYLAAGSRMDSRIFLWDARRVDQPLLVVHRRVENHQRFQFDIDPSEMFLFTGSQTGTVCVYELSTCLEDYASNLLSKPSVCWRAHSDCAHGLSVHPSLPVLATTSGQRRIPPPLFRKTKQSRRDNEGNDDVPNSGSSAVCSSSSDDDVRSSGSAEANLTDDEASLMVPTDFVDLLSTKDVKSNLNSLPFSKQLTRLPRENRLSLWLFPSRGDSCTA</sequence>
<organism evidence="4 5">
    <name type="scientific">Calicophoron daubneyi</name>
    <name type="common">Rumen fluke</name>
    <name type="synonym">Paramphistomum daubneyi</name>
    <dbReference type="NCBI Taxonomy" id="300641"/>
    <lineage>
        <taxon>Eukaryota</taxon>
        <taxon>Metazoa</taxon>
        <taxon>Spiralia</taxon>
        <taxon>Lophotrochozoa</taxon>
        <taxon>Platyhelminthes</taxon>
        <taxon>Trematoda</taxon>
        <taxon>Digenea</taxon>
        <taxon>Plagiorchiida</taxon>
        <taxon>Pronocephalata</taxon>
        <taxon>Paramphistomoidea</taxon>
        <taxon>Paramphistomidae</taxon>
        <taxon>Calicophoron</taxon>
    </lineage>
</organism>
<feature type="compositionally biased region" description="Low complexity" evidence="3">
    <location>
        <begin position="552"/>
        <end position="561"/>
    </location>
</feature>
<evidence type="ECO:0000313" key="4">
    <source>
        <dbReference type="EMBL" id="CAL5137343.1"/>
    </source>
</evidence>
<dbReference type="PANTHER" id="PTHR13211">
    <property type="entry name" value="TELOMERASE CAJAL BODY PROTEIN 1"/>
    <property type="match status" value="1"/>
</dbReference>
<evidence type="ECO:0000313" key="5">
    <source>
        <dbReference type="Proteomes" id="UP001497525"/>
    </source>
</evidence>
<dbReference type="SMART" id="SM00320">
    <property type="entry name" value="WD40"/>
    <property type="match status" value="5"/>
</dbReference>
<evidence type="ECO:0000256" key="1">
    <source>
        <dbReference type="ARBA" id="ARBA00038279"/>
    </source>
</evidence>
<dbReference type="InterPro" id="IPR015943">
    <property type="entry name" value="WD40/YVTN_repeat-like_dom_sf"/>
</dbReference>
<dbReference type="SUPFAM" id="SSF50978">
    <property type="entry name" value="WD40 repeat-like"/>
    <property type="match status" value="1"/>
</dbReference>
<protein>
    <recommendedName>
        <fullName evidence="2">WD repeat-containing protein 79</fullName>
    </recommendedName>
</protein>
<dbReference type="AlphaFoldDB" id="A0AAV2TLS4"/>
<dbReference type="InterPro" id="IPR051150">
    <property type="entry name" value="SWT21/TCAB1_mRNA_Telomere"/>
</dbReference>
<dbReference type="Proteomes" id="UP001497525">
    <property type="component" value="Unassembled WGS sequence"/>
</dbReference>
<evidence type="ECO:0000256" key="2">
    <source>
        <dbReference type="ARBA" id="ARBA00041558"/>
    </source>
</evidence>
<dbReference type="InterPro" id="IPR001680">
    <property type="entry name" value="WD40_rpt"/>
</dbReference>
<reference evidence="4" key="1">
    <citation type="submission" date="2024-06" db="EMBL/GenBank/DDBJ databases">
        <authorList>
            <person name="Liu X."/>
            <person name="Lenzi L."/>
            <person name="Haldenby T S."/>
            <person name="Uol C."/>
        </authorList>
    </citation>
    <scope>NUCLEOTIDE SEQUENCE</scope>
</reference>
<comment type="caution">
    <text evidence="4">The sequence shown here is derived from an EMBL/GenBank/DDBJ whole genome shotgun (WGS) entry which is preliminary data.</text>
</comment>
<accession>A0AAV2TLS4</accession>
<gene>
    <name evidence="4" type="ORF">CDAUBV1_LOCUS11664</name>
</gene>
<feature type="compositionally biased region" description="Basic and acidic residues" evidence="3">
    <location>
        <begin position="1"/>
        <end position="10"/>
    </location>
</feature>
<dbReference type="Pfam" id="PF00400">
    <property type="entry name" value="WD40"/>
    <property type="match status" value="1"/>
</dbReference>
<dbReference type="PANTHER" id="PTHR13211:SF0">
    <property type="entry name" value="TELOMERASE CAJAL BODY PROTEIN 1"/>
    <property type="match status" value="1"/>
</dbReference>
<dbReference type="InterPro" id="IPR036322">
    <property type="entry name" value="WD40_repeat_dom_sf"/>
</dbReference>
<feature type="region of interest" description="Disordered" evidence="3">
    <location>
        <begin position="521"/>
        <end position="579"/>
    </location>
</feature>
<proteinExistence type="inferred from homology"/>
<name>A0AAV2TLS4_CALDB</name>
<dbReference type="Gene3D" id="2.130.10.10">
    <property type="entry name" value="YVTN repeat-like/Quinoprotein amine dehydrogenase"/>
    <property type="match status" value="2"/>
</dbReference>
<evidence type="ECO:0000256" key="3">
    <source>
        <dbReference type="SAM" id="MobiDB-lite"/>
    </source>
</evidence>
<feature type="region of interest" description="Disordered" evidence="3">
    <location>
        <begin position="1"/>
        <end position="45"/>
    </location>
</feature>
<dbReference type="EMBL" id="CAXLJL010000379">
    <property type="protein sequence ID" value="CAL5137343.1"/>
    <property type="molecule type" value="Genomic_DNA"/>
</dbReference>
<comment type="similarity">
    <text evidence="1">Belongs to the TCAB1 family.</text>
</comment>